<dbReference type="Proteomes" id="UP001446337">
    <property type="component" value="Chromosome"/>
</dbReference>
<reference evidence="1 2" key="1">
    <citation type="submission" date="2024-05" db="EMBL/GenBank/DDBJ databases">
        <title>Achromobacter denitrificans. BP1, complete genome.</title>
        <authorList>
            <person name="Zhang B."/>
        </authorList>
    </citation>
    <scope>NUCLEOTIDE SEQUENCE [LARGE SCALE GENOMIC DNA]</scope>
    <source>
        <strain evidence="1 2">BP1</strain>
    </source>
</reference>
<keyword evidence="2" id="KW-1185">Reference proteome</keyword>
<dbReference type="EMBL" id="CP154792">
    <property type="protein sequence ID" value="XAN13997.1"/>
    <property type="molecule type" value="Genomic_DNA"/>
</dbReference>
<proteinExistence type="predicted"/>
<dbReference type="RefSeq" id="WP_255220867.1">
    <property type="nucleotide sequence ID" value="NZ_CADIJN010000022.1"/>
</dbReference>
<evidence type="ECO:0000313" key="1">
    <source>
        <dbReference type="EMBL" id="XAN13997.1"/>
    </source>
</evidence>
<organism evidence="1 2">
    <name type="scientific">Achromobacter denitrificans</name>
    <name type="common">Alcaligenes denitrificans</name>
    <dbReference type="NCBI Taxonomy" id="32002"/>
    <lineage>
        <taxon>Bacteria</taxon>
        <taxon>Pseudomonadati</taxon>
        <taxon>Pseudomonadota</taxon>
        <taxon>Betaproteobacteria</taxon>
        <taxon>Burkholderiales</taxon>
        <taxon>Alcaligenaceae</taxon>
        <taxon>Achromobacter</taxon>
    </lineage>
</organism>
<accession>A0ABZ3FW49</accession>
<gene>
    <name evidence="1" type="ORF">AAIK43_21720</name>
</gene>
<sequence length="41" mass="4527">MSDQQLPEQDRTPASVLKAMAENAAAYPKDSCTECGLTLWR</sequence>
<dbReference type="GeneID" id="92848721"/>
<protein>
    <submittedName>
        <fullName evidence="1">Uncharacterized protein</fullName>
    </submittedName>
</protein>
<name>A0ABZ3FW49_ACHDE</name>
<evidence type="ECO:0000313" key="2">
    <source>
        <dbReference type="Proteomes" id="UP001446337"/>
    </source>
</evidence>